<dbReference type="EMBL" id="FOVR01000017">
    <property type="protein sequence ID" value="SFO98428.1"/>
    <property type="molecule type" value="Genomic_DNA"/>
</dbReference>
<evidence type="ECO:0000256" key="7">
    <source>
        <dbReference type="ARBA" id="ARBA00023136"/>
    </source>
</evidence>
<feature type="transmembrane region" description="Helical" evidence="9">
    <location>
        <begin position="168"/>
        <end position="186"/>
    </location>
</feature>
<comment type="similarity">
    <text evidence="8 9">Belongs to the TRAP transporter small permease family.</text>
</comment>
<evidence type="ECO:0000256" key="4">
    <source>
        <dbReference type="ARBA" id="ARBA00022519"/>
    </source>
</evidence>
<keyword evidence="13" id="KW-1185">Reference proteome</keyword>
<evidence type="ECO:0000256" key="9">
    <source>
        <dbReference type="RuleBase" id="RU369079"/>
    </source>
</evidence>
<gene>
    <name evidence="12" type="ORF">SAMN04488056_11750</name>
</gene>
<keyword evidence="7 9" id="KW-0472">Membrane</keyword>
<comment type="subunit">
    <text evidence="9">The complex comprises the extracytoplasmic solute receptor protein and the two transmembrane proteins.</text>
</comment>
<evidence type="ECO:0000256" key="3">
    <source>
        <dbReference type="ARBA" id="ARBA00022475"/>
    </source>
</evidence>
<keyword evidence="3" id="KW-1003">Cell membrane</keyword>
<feature type="transmembrane region" description="Helical" evidence="9">
    <location>
        <begin position="71"/>
        <end position="93"/>
    </location>
</feature>
<comment type="subcellular location">
    <subcellularLocation>
        <location evidence="1 9">Cell inner membrane</location>
        <topology evidence="1 9">Multi-pass membrane protein</topology>
    </subcellularLocation>
</comment>
<dbReference type="GO" id="GO:0022857">
    <property type="term" value="F:transmembrane transporter activity"/>
    <property type="evidence" value="ECO:0007669"/>
    <property type="project" value="UniProtKB-UniRule"/>
</dbReference>
<evidence type="ECO:0000256" key="2">
    <source>
        <dbReference type="ARBA" id="ARBA00022448"/>
    </source>
</evidence>
<keyword evidence="6 9" id="KW-1133">Transmembrane helix</keyword>
<accession>A0A1I5LM75</accession>
<protein>
    <recommendedName>
        <fullName evidence="9">TRAP transporter small permease protein</fullName>
    </recommendedName>
</protein>
<keyword evidence="2 9" id="KW-0813">Transport</keyword>
<dbReference type="GO" id="GO:0005886">
    <property type="term" value="C:plasma membrane"/>
    <property type="evidence" value="ECO:0007669"/>
    <property type="project" value="UniProtKB-SubCell"/>
</dbReference>
<sequence length="201" mass="22169">MADPAKVSQMSIDSNTPASPEPAGVDGEIRTPLDAAIDWCGRGLAWLVFIAMAISVTEVISRYVFDSPTSWVHETTVFMIAIIFALGGPIALARDKHIRVRIIYDTVSTKTRKILDVFNTIVTFLFSIAMSYAAFVLFWRSSHNPSGAWQLERSGTSWNPPFPALTKGIILTAMAIMTVQSILHVIKAIRAVNENNKSEEK</sequence>
<feature type="transmembrane region" description="Helical" evidence="9">
    <location>
        <begin position="114"/>
        <end position="139"/>
    </location>
</feature>
<feature type="compositionally biased region" description="Polar residues" evidence="10">
    <location>
        <begin position="8"/>
        <end position="18"/>
    </location>
</feature>
<evidence type="ECO:0000259" key="11">
    <source>
        <dbReference type="Pfam" id="PF04290"/>
    </source>
</evidence>
<evidence type="ECO:0000256" key="10">
    <source>
        <dbReference type="SAM" id="MobiDB-lite"/>
    </source>
</evidence>
<evidence type="ECO:0000256" key="1">
    <source>
        <dbReference type="ARBA" id="ARBA00004429"/>
    </source>
</evidence>
<comment type="function">
    <text evidence="9">Part of the tripartite ATP-independent periplasmic (TRAP) transport system.</text>
</comment>
<evidence type="ECO:0000256" key="5">
    <source>
        <dbReference type="ARBA" id="ARBA00022692"/>
    </source>
</evidence>
<reference evidence="12 13" key="1">
    <citation type="submission" date="2016-10" db="EMBL/GenBank/DDBJ databases">
        <authorList>
            <person name="de Groot N.N."/>
        </authorList>
    </citation>
    <scope>NUCLEOTIDE SEQUENCE [LARGE SCALE GENOMIC DNA]</scope>
    <source>
        <strain evidence="12 13">CGMCC 1.9157</strain>
    </source>
</reference>
<dbReference type="Proteomes" id="UP000199236">
    <property type="component" value="Unassembled WGS sequence"/>
</dbReference>
<evidence type="ECO:0000256" key="8">
    <source>
        <dbReference type="ARBA" id="ARBA00038436"/>
    </source>
</evidence>
<evidence type="ECO:0000256" key="6">
    <source>
        <dbReference type="ARBA" id="ARBA00022989"/>
    </source>
</evidence>
<feature type="region of interest" description="Disordered" evidence="10">
    <location>
        <begin position="1"/>
        <end position="26"/>
    </location>
</feature>
<keyword evidence="5 9" id="KW-0812">Transmembrane</keyword>
<dbReference type="InterPro" id="IPR007387">
    <property type="entry name" value="TRAP_DctQ"/>
</dbReference>
<dbReference type="STRING" id="655353.SAMN04488056_11750"/>
<dbReference type="AlphaFoldDB" id="A0A1I5LM75"/>
<feature type="transmembrane region" description="Helical" evidence="9">
    <location>
        <begin position="44"/>
        <end position="65"/>
    </location>
</feature>
<dbReference type="PANTHER" id="PTHR35011">
    <property type="entry name" value="2,3-DIKETO-L-GULONATE TRAP TRANSPORTER SMALL PERMEASE PROTEIN YIAM"/>
    <property type="match status" value="1"/>
</dbReference>
<proteinExistence type="inferred from homology"/>
<dbReference type="InterPro" id="IPR055348">
    <property type="entry name" value="DctQ"/>
</dbReference>
<evidence type="ECO:0000313" key="13">
    <source>
        <dbReference type="Proteomes" id="UP000199236"/>
    </source>
</evidence>
<evidence type="ECO:0000313" key="12">
    <source>
        <dbReference type="EMBL" id="SFO98428.1"/>
    </source>
</evidence>
<organism evidence="12 13">
    <name type="scientific">Cohaesibacter marisflavi</name>
    <dbReference type="NCBI Taxonomy" id="655353"/>
    <lineage>
        <taxon>Bacteria</taxon>
        <taxon>Pseudomonadati</taxon>
        <taxon>Pseudomonadota</taxon>
        <taxon>Alphaproteobacteria</taxon>
        <taxon>Hyphomicrobiales</taxon>
        <taxon>Cohaesibacteraceae</taxon>
    </lineage>
</organism>
<dbReference type="Pfam" id="PF04290">
    <property type="entry name" value="DctQ"/>
    <property type="match status" value="1"/>
</dbReference>
<dbReference type="PANTHER" id="PTHR35011:SF4">
    <property type="entry name" value="SLL1102 PROTEIN"/>
    <property type="match status" value="1"/>
</dbReference>
<name>A0A1I5LM75_9HYPH</name>
<keyword evidence="4 9" id="KW-0997">Cell inner membrane</keyword>
<feature type="domain" description="Tripartite ATP-independent periplasmic transporters DctQ component" evidence="11">
    <location>
        <begin position="52"/>
        <end position="190"/>
    </location>
</feature>